<gene>
    <name evidence="1" type="ORF">NCTC503_02597</name>
</gene>
<protein>
    <submittedName>
        <fullName evidence="1">Polynucleotide phosphorylase</fullName>
    </submittedName>
</protein>
<proteinExistence type="predicted"/>
<sequence length="48" mass="5828">MDNNFTNSNNQIKYANLKETEEKRLKELESQFNSEFGTDYYLMIMKEK</sequence>
<dbReference type="RefSeq" id="WP_138211091.1">
    <property type="nucleotide sequence ID" value="NZ_CBCRUQ010000006.1"/>
</dbReference>
<dbReference type="AlphaFoldDB" id="A0A4U9RTS8"/>
<organism evidence="1 2">
    <name type="scientific">Hathewaya histolytica</name>
    <name type="common">Clostridium histolyticum</name>
    <dbReference type="NCBI Taxonomy" id="1498"/>
    <lineage>
        <taxon>Bacteria</taxon>
        <taxon>Bacillati</taxon>
        <taxon>Bacillota</taxon>
        <taxon>Clostridia</taxon>
        <taxon>Eubacteriales</taxon>
        <taxon>Clostridiaceae</taxon>
        <taxon>Hathewaya</taxon>
    </lineage>
</organism>
<reference evidence="1 2" key="1">
    <citation type="submission" date="2019-05" db="EMBL/GenBank/DDBJ databases">
        <authorList>
            <consortium name="Pathogen Informatics"/>
        </authorList>
    </citation>
    <scope>NUCLEOTIDE SEQUENCE [LARGE SCALE GENOMIC DNA]</scope>
    <source>
        <strain evidence="1 2">NCTC503</strain>
    </source>
</reference>
<evidence type="ECO:0000313" key="1">
    <source>
        <dbReference type="EMBL" id="VTQ95864.1"/>
    </source>
</evidence>
<name>A0A4U9RTS8_HATHI</name>
<dbReference type="Proteomes" id="UP000308489">
    <property type="component" value="Chromosome 1"/>
</dbReference>
<evidence type="ECO:0000313" key="2">
    <source>
        <dbReference type="Proteomes" id="UP000308489"/>
    </source>
</evidence>
<dbReference type="KEGG" id="hhw:NCTC503_02597"/>
<keyword evidence="2" id="KW-1185">Reference proteome</keyword>
<accession>A0A4U9RTS8</accession>
<dbReference type="EMBL" id="LR590481">
    <property type="protein sequence ID" value="VTQ95864.1"/>
    <property type="molecule type" value="Genomic_DNA"/>
</dbReference>